<evidence type="ECO:0000313" key="1">
    <source>
        <dbReference type="EMBL" id="TWF39692.1"/>
    </source>
</evidence>
<protein>
    <submittedName>
        <fullName evidence="1">Glycosyltransferase involved in cell wall biosynthesis</fullName>
    </submittedName>
</protein>
<accession>A0A561PNJ6</accession>
<proteinExistence type="predicted"/>
<gene>
    <name evidence="1" type="ORF">FHW36_105131</name>
</gene>
<comment type="caution">
    <text evidence="1">The sequence shown here is derived from an EMBL/GenBank/DDBJ whole genome shotgun (WGS) entry which is preliminary data.</text>
</comment>
<reference evidence="1 2" key="1">
    <citation type="submission" date="2019-06" db="EMBL/GenBank/DDBJ databases">
        <title>Sorghum-associated microbial communities from plants grown in Nebraska, USA.</title>
        <authorList>
            <person name="Schachtman D."/>
        </authorList>
    </citation>
    <scope>NUCLEOTIDE SEQUENCE [LARGE SCALE GENOMIC DNA]</scope>
    <source>
        <strain evidence="1 2">1209</strain>
    </source>
</reference>
<keyword evidence="2" id="KW-1185">Reference proteome</keyword>
<dbReference type="RefSeq" id="WP_145670883.1">
    <property type="nucleotide sequence ID" value="NZ_VIWO01000005.1"/>
</dbReference>
<dbReference type="Gene3D" id="3.40.50.2000">
    <property type="entry name" value="Glycogen Phosphorylase B"/>
    <property type="match status" value="2"/>
</dbReference>
<dbReference type="Proteomes" id="UP000320811">
    <property type="component" value="Unassembled WGS sequence"/>
</dbReference>
<evidence type="ECO:0000313" key="2">
    <source>
        <dbReference type="Proteomes" id="UP000320811"/>
    </source>
</evidence>
<dbReference type="GO" id="GO:0016740">
    <property type="term" value="F:transferase activity"/>
    <property type="evidence" value="ECO:0007669"/>
    <property type="project" value="UniProtKB-KW"/>
</dbReference>
<dbReference type="SUPFAM" id="SSF53756">
    <property type="entry name" value="UDP-Glycosyltransferase/glycogen phosphorylase"/>
    <property type="match status" value="1"/>
</dbReference>
<keyword evidence="1" id="KW-0808">Transferase</keyword>
<sequence length="320" mass="36003">MRKPALLILATMPPPIGGITMHIKRLRQFLDGNGYDYTFSDIRRAKPADTLKSIWRHRFVHFHVSNPLLRCALVTVSTLLGKKVVFTYHGNVGQYNAMKNLADSWSFRLAYQPIVLNQKSMDLGSKMNKRTRFIPAFIPPGQEEVLPVAVKEAVLQQHTRLVCATNASSVSRDKQGREIYQVSLLVKIFKAWPEGCLIISDPSGSYQRYFAETGEPLSDNIILIDQPHSFFEVLKMSDVFLRITTTDGDSLSVKEALYLKKQVLATDVVNRPAGVQLVPLNEQAIEQAIRQLKKGDNNIPGVQLKNAAAELLELYQEVIN</sequence>
<dbReference type="EMBL" id="VIWO01000005">
    <property type="protein sequence ID" value="TWF39692.1"/>
    <property type="molecule type" value="Genomic_DNA"/>
</dbReference>
<organism evidence="1 2">
    <name type="scientific">Chitinophaga polysaccharea</name>
    <dbReference type="NCBI Taxonomy" id="1293035"/>
    <lineage>
        <taxon>Bacteria</taxon>
        <taxon>Pseudomonadati</taxon>
        <taxon>Bacteroidota</taxon>
        <taxon>Chitinophagia</taxon>
        <taxon>Chitinophagales</taxon>
        <taxon>Chitinophagaceae</taxon>
        <taxon>Chitinophaga</taxon>
    </lineage>
</organism>
<dbReference type="AlphaFoldDB" id="A0A561PNJ6"/>
<name>A0A561PNJ6_9BACT</name>
<dbReference type="OrthoDB" id="798298at2"/>